<dbReference type="AlphaFoldDB" id="A0A4Q9PQT2"/>
<dbReference type="InterPro" id="IPR035979">
    <property type="entry name" value="RBD_domain_sf"/>
</dbReference>
<feature type="region of interest" description="Disordered" evidence="1">
    <location>
        <begin position="85"/>
        <end position="106"/>
    </location>
</feature>
<accession>A0A4Q9PQT2</accession>
<feature type="compositionally biased region" description="Basic and acidic residues" evidence="1">
    <location>
        <begin position="88"/>
        <end position="106"/>
    </location>
</feature>
<proteinExistence type="predicted"/>
<organism evidence="3 4">
    <name type="scientific">Dichomitus squalens</name>
    <dbReference type="NCBI Taxonomy" id="114155"/>
    <lineage>
        <taxon>Eukaryota</taxon>
        <taxon>Fungi</taxon>
        <taxon>Dikarya</taxon>
        <taxon>Basidiomycota</taxon>
        <taxon>Agaricomycotina</taxon>
        <taxon>Agaricomycetes</taxon>
        <taxon>Polyporales</taxon>
        <taxon>Polyporaceae</taxon>
        <taxon>Dichomitus</taxon>
    </lineage>
</organism>
<keyword evidence="4" id="KW-1185">Reference proteome</keyword>
<protein>
    <recommendedName>
        <fullName evidence="2">RRM domain-containing protein</fullName>
    </recommendedName>
</protein>
<feature type="domain" description="RRM" evidence="2">
    <location>
        <begin position="25"/>
        <end position="72"/>
    </location>
</feature>
<dbReference type="Gene3D" id="3.30.70.330">
    <property type="match status" value="1"/>
</dbReference>
<reference evidence="3 4" key="1">
    <citation type="submission" date="2019-01" db="EMBL/GenBank/DDBJ databases">
        <title>Draft genome sequences of three monokaryotic isolates of the white-rot basidiomycete fungus Dichomitus squalens.</title>
        <authorList>
            <consortium name="DOE Joint Genome Institute"/>
            <person name="Lopez S.C."/>
            <person name="Andreopoulos B."/>
            <person name="Pangilinan J."/>
            <person name="Lipzen A."/>
            <person name="Riley R."/>
            <person name="Ahrendt S."/>
            <person name="Ng V."/>
            <person name="Barry K."/>
            <person name="Daum C."/>
            <person name="Grigoriev I.V."/>
            <person name="Hilden K.S."/>
            <person name="Makela M.R."/>
            <person name="de Vries R.P."/>
        </authorList>
    </citation>
    <scope>NUCLEOTIDE SEQUENCE [LARGE SCALE GENOMIC DNA]</scope>
    <source>
        <strain evidence="3 4">CBS 464.89</strain>
    </source>
</reference>
<evidence type="ECO:0000256" key="1">
    <source>
        <dbReference type="SAM" id="MobiDB-lite"/>
    </source>
</evidence>
<dbReference type="Proteomes" id="UP000292082">
    <property type="component" value="Unassembled WGS sequence"/>
</dbReference>
<gene>
    <name evidence="3" type="ORF">BD310DRAFT_930924</name>
</gene>
<evidence type="ECO:0000259" key="2">
    <source>
        <dbReference type="Pfam" id="PF00076"/>
    </source>
</evidence>
<evidence type="ECO:0000313" key="3">
    <source>
        <dbReference type="EMBL" id="TBU56723.1"/>
    </source>
</evidence>
<evidence type="ECO:0000313" key="4">
    <source>
        <dbReference type="Proteomes" id="UP000292082"/>
    </source>
</evidence>
<name>A0A4Q9PQT2_9APHY</name>
<dbReference type="InterPro" id="IPR012677">
    <property type="entry name" value="Nucleotide-bd_a/b_plait_sf"/>
</dbReference>
<dbReference type="EMBL" id="ML145147">
    <property type="protein sequence ID" value="TBU56723.1"/>
    <property type="molecule type" value="Genomic_DNA"/>
</dbReference>
<dbReference type="GO" id="GO:0003723">
    <property type="term" value="F:RNA binding"/>
    <property type="evidence" value="ECO:0007669"/>
    <property type="project" value="InterPro"/>
</dbReference>
<dbReference type="SUPFAM" id="SSF54928">
    <property type="entry name" value="RNA-binding domain, RBD"/>
    <property type="match status" value="1"/>
</dbReference>
<sequence>MKRGAIRFVIYPLVFHRSRGIKASLAGRYGSIRQIRIGNKQKTKGTIFVVFDDVMDAKNTLHHLNIFHLQERTCCTVPHAVQIRRGRREGGTRKEGGVARGAQEKT</sequence>
<dbReference type="Pfam" id="PF00076">
    <property type="entry name" value="RRM_1"/>
    <property type="match status" value="1"/>
</dbReference>
<dbReference type="STRING" id="114155.A0A4Q9PQT2"/>
<dbReference type="InterPro" id="IPR000504">
    <property type="entry name" value="RRM_dom"/>
</dbReference>